<keyword evidence="1" id="KW-0812">Transmembrane</keyword>
<evidence type="ECO:0000313" key="2">
    <source>
        <dbReference type="EMBL" id="SEP24065.1"/>
    </source>
</evidence>
<protein>
    <submittedName>
        <fullName evidence="2">Uncharacterized protein</fullName>
    </submittedName>
</protein>
<dbReference type="Pfam" id="PF26047">
    <property type="entry name" value="DUF8015"/>
    <property type="match status" value="1"/>
</dbReference>
<reference evidence="3" key="1">
    <citation type="submission" date="2016-10" db="EMBL/GenBank/DDBJ databases">
        <authorList>
            <person name="Varghese N."/>
            <person name="Submissions S."/>
        </authorList>
    </citation>
    <scope>NUCLEOTIDE SEQUENCE [LARGE SCALE GENOMIC DNA]</scope>
    <source>
        <strain evidence="3">CGMCC 1.10121</strain>
    </source>
</reference>
<dbReference type="AlphaFoldDB" id="A0A1H8W8R4"/>
<evidence type="ECO:0000256" key="1">
    <source>
        <dbReference type="SAM" id="Phobius"/>
    </source>
</evidence>
<feature type="transmembrane region" description="Helical" evidence="1">
    <location>
        <begin position="39"/>
        <end position="60"/>
    </location>
</feature>
<keyword evidence="1" id="KW-1133">Transmembrane helix</keyword>
<accession>A0A1H8W8R4</accession>
<organism evidence="2 3">
    <name type="scientific">Halogranum amylolyticum</name>
    <dbReference type="NCBI Taxonomy" id="660520"/>
    <lineage>
        <taxon>Archaea</taxon>
        <taxon>Methanobacteriati</taxon>
        <taxon>Methanobacteriota</taxon>
        <taxon>Stenosarchaea group</taxon>
        <taxon>Halobacteria</taxon>
        <taxon>Halobacteriales</taxon>
        <taxon>Haloferacaceae</taxon>
    </lineage>
</organism>
<sequence length="104" mass="10675">MSVVSLQLCDSDGETTRSNAATLSSVRTLRPTVSYTWQYYDLVLLGIAASLAGGVALGAFTALSSTTTVPVAGLVAIAIMAHGLFVNGPVDAPSDLTDEVDTLN</sequence>
<feature type="transmembrane region" description="Helical" evidence="1">
    <location>
        <begin position="67"/>
        <end position="86"/>
    </location>
</feature>
<dbReference type="InterPro" id="IPR058328">
    <property type="entry name" value="DUF8015"/>
</dbReference>
<proteinExistence type="predicted"/>
<keyword evidence="3" id="KW-1185">Reference proteome</keyword>
<name>A0A1H8W8R4_9EURY</name>
<dbReference type="Proteomes" id="UP000199126">
    <property type="component" value="Unassembled WGS sequence"/>
</dbReference>
<keyword evidence="1" id="KW-0472">Membrane</keyword>
<dbReference type="EMBL" id="FODV01000025">
    <property type="protein sequence ID" value="SEP24065.1"/>
    <property type="molecule type" value="Genomic_DNA"/>
</dbReference>
<gene>
    <name evidence="2" type="ORF">SAMN04487948_12552</name>
</gene>
<evidence type="ECO:0000313" key="3">
    <source>
        <dbReference type="Proteomes" id="UP000199126"/>
    </source>
</evidence>